<feature type="transmembrane region" description="Helical" evidence="3">
    <location>
        <begin position="238"/>
        <end position="259"/>
    </location>
</feature>
<dbReference type="GO" id="GO:0012505">
    <property type="term" value="C:endomembrane system"/>
    <property type="evidence" value="ECO:0007669"/>
    <property type="project" value="TreeGrafter"/>
</dbReference>
<dbReference type="GO" id="GO:0031201">
    <property type="term" value="C:SNARE complex"/>
    <property type="evidence" value="ECO:0007669"/>
    <property type="project" value="TreeGrafter"/>
</dbReference>
<evidence type="ECO:0000256" key="1">
    <source>
        <dbReference type="ARBA" id="ARBA00004211"/>
    </source>
</evidence>
<comment type="similarity">
    <text evidence="2">Belongs to the syntaxin family.</text>
</comment>
<dbReference type="EMBL" id="GL877416">
    <property type="protein sequence ID" value="ELA47520.1"/>
    <property type="molecule type" value="Genomic_DNA"/>
</dbReference>
<sequence length="268" mass="31673">MEVLRRVRESNRQINTLREYVKKLKYLNSLKENSVLPEEEEISLFAQIQALNDLFKNLSDQVKEFLKKVYMFLEQSDDKDSSTYNAVKEQWTTLTHNLTQVVSDFRYVQVEHNNKEREMLRDQYLIARPDASDKELNELMTADNAADVLRNAFMSDNTQDLEYRQAQKRLEDIKVIVDYIDQLCQLLRDIDQMVAGQADFVDRIEIDVVTSRENTQSMNENLRKTLKSTRRWKMVKRILFLVIGIVLVIIIVYVFNSVIKPIFFSKSK</sequence>
<comment type="subcellular location">
    <subcellularLocation>
        <location evidence="1">Membrane</location>
        <topology evidence="1">Single-pass type IV membrane protein</topology>
    </subcellularLocation>
</comment>
<dbReference type="PROSITE" id="PS50192">
    <property type="entry name" value="T_SNARE"/>
    <property type="match status" value="1"/>
</dbReference>
<dbReference type="InParanoid" id="L2GWQ5"/>
<dbReference type="Gene3D" id="1.20.58.70">
    <property type="match status" value="1"/>
</dbReference>
<name>L2GWQ5_VAVCU</name>
<dbReference type="GO" id="GO:0000149">
    <property type="term" value="F:SNARE binding"/>
    <property type="evidence" value="ECO:0007669"/>
    <property type="project" value="TreeGrafter"/>
</dbReference>
<dbReference type="SUPFAM" id="SSF47661">
    <property type="entry name" value="t-snare proteins"/>
    <property type="match status" value="1"/>
</dbReference>
<dbReference type="OMA" id="ENTRNMN"/>
<dbReference type="GO" id="GO:0005886">
    <property type="term" value="C:plasma membrane"/>
    <property type="evidence" value="ECO:0007669"/>
    <property type="project" value="TreeGrafter"/>
</dbReference>
<dbReference type="PANTHER" id="PTHR19957">
    <property type="entry name" value="SYNTAXIN"/>
    <property type="match status" value="1"/>
</dbReference>
<evidence type="ECO:0000259" key="4">
    <source>
        <dbReference type="PROSITE" id="PS50192"/>
    </source>
</evidence>
<feature type="domain" description="T-SNARE coiled-coil homology" evidence="4">
    <location>
        <begin position="163"/>
        <end position="225"/>
    </location>
</feature>
<dbReference type="FunCoup" id="L2GWQ5">
    <property type="interactions" value="70"/>
</dbReference>
<dbReference type="GO" id="GO:0006906">
    <property type="term" value="P:vesicle fusion"/>
    <property type="evidence" value="ECO:0007669"/>
    <property type="project" value="TreeGrafter"/>
</dbReference>
<dbReference type="AlphaFoldDB" id="L2GWQ5"/>
<keyword evidence="3" id="KW-1133">Transmembrane helix</keyword>
<gene>
    <name evidence="5" type="ORF">VCUG_00951</name>
</gene>
<keyword evidence="6" id="KW-1185">Reference proteome</keyword>
<evidence type="ECO:0000256" key="2">
    <source>
        <dbReference type="ARBA" id="ARBA00009063"/>
    </source>
</evidence>
<dbReference type="GO" id="GO:0048278">
    <property type="term" value="P:vesicle docking"/>
    <property type="evidence" value="ECO:0007669"/>
    <property type="project" value="TreeGrafter"/>
</dbReference>
<dbReference type="OrthoDB" id="10255013at2759"/>
<keyword evidence="3" id="KW-0812">Transmembrane</keyword>
<dbReference type="Pfam" id="PF05739">
    <property type="entry name" value="SNARE"/>
    <property type="match status" value="1"/>
</dbReference>
<evidence type="ECO:0000313" key="5">
    <source>
        <dbReference type="EMBL" id="ELA47520.1"/>
    </source>
</evidence>
<dbReference type="InterPro" id="IPR000727">
    <property type="entry name" value="T_SNARE_dom"/>
</dbReference>
<proteinExistence type="inferred from homology"/>
<dbReference type="GeneID" id="19878834"/>
<dbReference type="HOGENOM" id="CLU_082505_1_0_1"/>
<dbReference type="PANTHER" id="PTHR19957:SF307">
    <property type="entry name" value="PROTEIN SSO1-RELATED"/>
    <property type="match status" value="1"/>
</dbReference>
<dbReference type="GO" id="GO:0006887">
    <property type="term" value="P:exocytosis"/>
    <property type="evidence" value="ECO:0007669"/>
    <property type="project" value="TreeGrafter"/>
</dbReference>
<dbReference type="GO" id="GO:0005484">
    <property type="term" value="F:SNAP receptor activity"/>
    <property type="evidence" value="ECO:0007669"/>
    <property type="project" value="TreeGrafter"/>
</dbReference>
<dbReference type="STRING" id="948595.L2GWQ5"/>
<dbReference type="InterPro" id="IPR010989">
    <property type="entry name" value="SNARE"/>
</dbReference>
<dbReference type="RefSeq" id="XP_008073973.1">
    <property type="nucleotide sequence ID" value="XM_008075782.1"/>
</dbReference>
<reference evidence="6" key="1">
    <citation type="submission" date="2011-03" db="EMBL/GenBank/DDBJ databases">
        <title>The genome sequence of Vavraia culicis strain floridensis.</title>
        <authorList>
            <consortium name="The Broad Institute Genome Sequencing Platform"/>
            <person name="Cuomo C."/>
            <person name="Becnel J."/>
            <person name="Sanscrainte N."/>
            <person name="Young S.K."/>
            <person name="Zeng Q."/>
            <person name="Gargeya S."/>
            <person name="Fitzgerald M."/>
            <person name="Haas B."/>
            <person name="Abouelleil A."/>
            <person name="Alvarado L."/>
            <person name="Arachchi H.M."/>
            <person name="Berlin A."/>
            <person name="Chapman S.B."/>
            <person name="Gearin G."/>
            <person name="Goldberg J."/>
            <person name="Griggs A."/>
            <person name="Gujja S."/>
            <person name="Hansen M."/>
            <person name="Heiman D."/>
            <person name="Howarth C."/>
            <person name="Larimer J."/>
            <person name="Lui A."/>
            <person name="MacDonald P.J.P."/>
            <person name="McCowen C."/>
            <person name="Montmayeur A."/>
            <person name="Murphy C."/>
            <person name="Neiman D."/>
            <person name="Pearson M."/>
            <person name="Priest M."/>
            <person name="Roberts A."/>
            <person name="Saif S."/>
            <person name="Shea T."/>
            <person name="Sisk P."/>
            <person name="Stolte C."/>
            <person name="Sykes S."/>
            <person name="Wortman J."/>
            <person name="Nusbaum C."/>
            <person name="Birren B."/>
        </authorList>
    </citation>
    <scope>NUCLEOTIDE SEQUENCE [LARGE SCALE GENOMIC DNA]</scope>
    <source>
        <strain evidence="6">floridensis</strain>
    </source>
</reference>
<organism evidence="5 6">
    <name type="scientific">Vavraia culicis (isolate floridensis)</name>
    <name type="common">Microsporidian parasite</name>
    <dbReference type="NCBI Taxonomy" id="948595"/>
    <lineage>
        <taxon>Eukaryota</taxon>
        <taxon>Fungi</taxon>
        <taxon>Fungi incertae sedis</taxon>
        <taxon>Microsporidia</taxon>
        <taxon>Pleistophoridae</taxon>
        <taxon>Vavraia</taxon>
    </lineage>
</organism>
<dbReference type="VEuPathDB" id="MicrosporidiaDB:VCUG_00951"/>
<evidence type="ECO:0000256" key="3">
    <source>
        <dbReference type="SAM" id="Phobius"/>
    </source>
</evidence>
<keyword evidence="3" id="KW-0472">Membrane</keyword>
<dbReference type="GO" id="GO:0006886">
    <property type="term" value="P:intracellular protein transport"/>
    <property type="evidence" value="ECO:0007669"/>
    <property type="project" value="TreeGrafter"/>
</dbReference>
<dbReference type="Proteomes" id="UP000011081">
    <property type="component" value="Unassembled WGS sequence"/>
</dbReference>
<dbReference type="Gene3D" id="1.20.5.110">
    <property type="match status" value="1"/>
</dbReference>
<evidence type="ECO:0000313" key="6">
    <source>
        <dbReference type="Proteomes" id="UP000011081"/>
    </source>
</evidence>
<accession>L2GWQ5</accession>
<protein>
    <recommendedName>
        <fullName evidence="4">t-SNARE coiled-coil homology domain-containing protein</fullName>
    </recommendedName>
</protein>
<dbReference type="InterPro" id="IPR045242">
    <property type="entry name" value="Syntaxin"/>
</dbReference>